<dbReference type="AlphaFoldDB" id="A0AAE0KEY9"/>
<proteinExistence type="predicted"/>
<dbReference type="Proteomes" id="UP001285441">
    <property type="component" value="Unassembled WGS sequence"/>
</dbReference>
<reference evidence="1" key="1">
    <citation type="journal article" date="2023" name="Mol. Phylogenet. Evol.">
        <title>Genome-scale phylogeny and comparative genomics of the fungal order Sordariales.</title>
        <authorList>
            <person name="Hensen N."/>
            <person name="Bonometti L."/>
            <person name="Westerberg I."/>
            <person name="Brannstrom I.O."/>
            <person name="Guillou S."/>
            <person name="Cros-Aarteil S."/>
            <person name="Calhoun S."/>
            <person name="Haridas S."/>
            <person name="Kuo A."/>
            <person name="Mondo S."/>
            <person name="Pangilinan J."/>
            <person name="Riley R."/>
            <person name="LaButti K."/>
            <person name="Andreopoulos B."/>
            <person name="Lipzen A."/>
            <person name="Chen C."/>
            <person name="Yan M."/>
            <person name="Daum C."/>
            <person name="Ng V."/>
            <person name="Clum A."/>
            <person name="Steindorff A."/>
            <person name="Ohm R.A."/>
            <person name="Martin F."/>
            <person name="Silar P."/>
            <person name="Natvig D.O."/>
            <person name="Lalanne C."/>
            <person name="Gautier V."/>
            <person name="Ament-Velasquez S.L."/>
            <person name="Kruys A."/>
            <person name="Hutchinson M.I."/>
            <person name="Powell A.J."/>
            <person name="Barry K."/>
            <person name="Miller A.N."/>
            <person name="Grigoriev I.V."/>
            <person name="Debuchy R."/>
            <person name="Gladieux P."/>
            <person name="Hiltunen Thoren M."/>
            <person name="Johannesson H."/>
        </authorList>
    </citation>
    <scope>NUCLEOTIDE SEQUENCE</scope>
    <source>
        <strain evidence="1">CBS 232.78</strain>
    </source>
</reference>
<dbReference type="EMBL" id="JAULSW010000007">
    <property type="protein sequence ID" value="KAK3374761.1"/>
    <property type="molecule type" value="Genomic_DNA"/>
</dbReference>
<evidence type="ECO:0000313" key="2">
    <source>
        <dbReference type="Proteomes" id="UP001285441"/>
    </source>
</evidence>
<comment type="caution">
    <text evidence="1">The sequence shown here is derived from an EMBL/GenBank/DDBJ whole genome shotgun (WGS) entry which is preliminary data.</text>
</comment>
<evidence type="ECO:0000313" key="1">
    <source>
        <dbReference type="EMBL" id="KAK3374761.1"/>
    </source>
</evidence>
<accession>A0AAE0KEY9</accession>
<sequence length="154" mass="15968">MDSNAPGCNVPLNASSPKVDIAIVTLPATVPDTDPSFGGTILVNPGGPGAPGTQLILGSGNTSKACSKVKKATKFSGSTLAASGGWQKNLLDVETILDHFYQACFDGVDGCPLRQTQDTTPTDIRTRVDAFITSLETNLIATVSSSPGHPRFHL</sequence>
<reference evidence="1" key="2">
    <citation type="submission" date="2023-06" db="EMBL/GenBank/DDBJ databases">
        <authorList>
            <consortium name="Lawrence Berkeley National Laboratory"/>
            <person name="Haridas S."/>
            <person name="Hensen N."/>
            <person name="Bonometti L."/>
            <person name="Westerberg I."/>
            <person name="Brannstrom I.O."/>
            <person name="Guillou S."/>
            <person name="Cros-Aarteil S."/>
            <person name="Calhoun S."/>
            <person name="Kuo A."/>
            <person name="Mondo S."/>
            <person name="Pangilinan J."/>
            <person name="Riley R."/>
            <person name="LaButti K."/>
            <person name="Andreopoulos B."/>
            <person name="Lipzen A."/>
            <person name="Chen C."/>
            <person name="Yanf M."/>
            <person name="Daum C."/>
            <person name="Ng V."/>
            <person name="Clum A."/>
            <person name="Steindorff A."/>
            <person name="Ohm R."/>
            <person name="Martin F."/>
            <person name="Silar P."/>
            <person name="Natvig D."/>
            <person name="Lalanne C."/>
            <person name="Gautier V."/>
            <person name="Ament-velasquez S.L."/>
            <person name="Kruys A."/>
            <person name="Hutchinson M.I."/>
            <person name="Powell A.J."/>
            <person name="Barry K."/>
            <person name="Miller A.N."/>
            <person name="Grigoriev I.V."/>
            <person name="Debuchy R."/>
            <person name="Gladieux P."/>
            <person name="Thoren M.H."/>
            <person name="Johannesson H."/>
        </authorList>
    </citation>
    <scope>NUCLEOTIDE SEQUENCE</scope>
    <source>
        <strain evidence="1">CBS 232.78</strain>
    </source>
</reference>
<name>A0AAE0KEY9_9PEZI</name>
<gene>
    <name evidence="1" type="ORF">B0H63DRAFT_526058</name>
</gene>
<protein>
    <submittedName>
        <fullName evidence="1">Uncharacterized protein</fullName>
    </submittedName>
</protein>
<organism evidence="1 2">
    <name type="scientific">Podospora didyma</name>
    <dbReference type="NCBI Taxonomy" id="330526"/>
    <lineage>
        <taxon>Eukaryota</taxon>
        <taxon>Fungi</taxon>
        <taxon>Dikarya</taxon>
        <taxon>Ascomycota</taxon>
        <taxon>Pezizomycotina</taxon>
        <taxon>Sordariomycetes</taxon>
        <taxon>Sordariomycetidae</taxon>
        <taxon>Sordariales</taxon>
        <taxon>Podosporaceae</taxon>
        <taxon>Podospora</taxon>
    </lineage>
</organism>
<keyword evidence="2" id="KW-1185">Reference proteome</keyword>